<proteinExistence type="predicted"/>
<organism evidence="9 10">
    <name type="scientific">Cuscuta campestris</name>
    <dbReference type="NCBI Taxonomy" id="132261"/>
    <lineage>
        <taxon>Eukaryota</taxon>
        <taxon>Viridiplantae</taxon>
        <taxon>Streptophyta</taxon>
        <taxon>Embryophyta</taxon>
        <taxon>Tracheophyta</taxon>
        <taxon>Spermatophyta</taxon>
        <taxon>Magnoliopsida</taxon>
        <taxon>eudicotyledons</taxon>
        <taxon>Gunneridae</taxon>
        <taxon>Pentapetalae</taxon>
        <taxon>asterids</taxon>
        <taxon>lamiids</taxon>
        <taxon>Solanales</taxon>
        <taxon>Convolvulaceae</taxon>
        <taxon>Cuscuteae</taxon>
        <taxon>Cuscuta</taxon>
        <taxon>Cuscuta subgen. Grammica</taxon>
        <taxon>Cuscuta sect. Cleistogrammica</taxon>
    </lineage>
</organism>
<dbReference type="OrthoDB" id="10250120at2759"/>
<dbReference type="FunFam" id="3.40.1280.30:FF:000001">
    <property type="entry name" value="tRNA methyltransferase 10 homolog A"/>
    <property type="match status" value="1"/>
</dbReference>
<evidence type="ECO:0000256" key="7">
    <source>
        <dbReference type="SAM" id="MobiDB-lite"/>
    </source>
</evidence>
<dbReference type="InterPro" id="IPR038459">
    <property type="entry name" value="MT_TRM10-typ_sf"/>
</dbReference>
<dbReference type="Pfam" id="PF03357">
    <property type="entry name" value="Snf7"/>
    <property type="match status" value="1"/>
</dbReference>
<name>A0A484LPL7_9ASTE</name>
<dbReference type="Pfam" id="PF25880">
    <property type="entry name" value="WHD_CHMP7_1st"/>
    <property type="match status" value="1"/>
</dbReference>
<evidence type="ECO:0000256" key="6">
    <source>
        <dbReference type="SAM" id="Coils"/>
    </source>
</evidence>
<sequence length="775" mass="89114">MDVQEEDEKTMMKRVADFLSKEVKDWGNEEKMRSRFKALSGQRCDWEPLYLFWRDLIIKVSSHISVFVVNPRHIKHLWFCQSGLSPLCLDRVLVEMRNSGDLLPVPNTSVGETEGWRFSQILRKAAHLVGFSRGSNPVECLVEDFYALTPLLKEKSEEVVKYFGENHWTPSCVVTMRKFQELCGGPKEASAIMSYLSDCRKAKYLVISRNDRIEGVKICLDSGAVPNITSIDYNVLHLIWTLEKLEQQLCLIDQRYEKTRKTALASLKCGNKIAALRCAKELKLVSQSRDKCTNLVDRVEEVLRAIADAESSKKVSEAIQISAQALKDNQISIEEVTMCLEDLDESIDTLKQVDKVLGSNLALTEVDDEDFEGEFMKLEAEIKSQPNQNPINLTEVSTATDALSDALSNLCLKEDADSENMKEYSINTSKNQFQIHTFPCLQQIFEMESSAMEKTEEQPMSKNAKKKLLKQQRYEAKKAEKKAYEKEQKKKEVERKRKEWEEKLASLGEEEREKLVAGRRELRKERMEKRSEERQLKMEKLREAKSSGQNVVIDLEFAHLMSSSEVNSLVQQIMYCYAVNGRSASPAHLWLTSCIGEMQKHLERLPGYDKWVIEKEERPYIEVFDNKKEKLVYLTADSENVLNEMDPKAVYIIGGLVDRNRWKGITMKKAVEQGIQTAKLPIGDYLKMSSSQVLTVNQVVEIILKFLEAKDWKDSFFQVIPQRKRCESDSADCNEELEEKSDAEEKDVKKRIEPSDCESVDDKDDLNVKRQCIEA</sequence>
<evidence type="ECO:0000256" key="2">
    <source>
        <dbReference type="ARBA" id="ARBA00022603"/>
    </source>
</evidence>
<keyword evidence="2" id="KW-0489">Methyltransferase</keyword>
<evidence type="ECO:0000259" key="8">
    <source>
        <dbReference type="PROSITE" id="PS51675"/>
    </source>
</evidence>
<gene>
    <name evidence="9" type="ORF">CCAM_LOCUS20000</name>
</gene>
<feature type="region of interest" description="Disordered" evidence="7">
    <location>
        <begin position="730"/>
        <end position="763"/>
    </location>
</feature>
<dbReference type="CDD" id="cd18089">
    <property type="entry name" value="SPOUT_Trm10-like"/>
    <property type="match status" value="1"/>
</dbReference>
<dbReference type="Proteomes" id="UP000595140">
    <property type="component" value="Unassembled WGS sequence"/>
</dbReference>
<feature type="domain" description="SAM-dependent MTase TRM10-type" evidence="8">
    <location>
        <begin position="537"/>
        <end position="727"/>
    </location>
</feature>
<dbReference type="InterPro" id="IPR005024">
    <property type="entry name" value="Snf7_fam"/>
</dbReference>
<keyword evidence="6" id="KW-0175">Coiled coil</keyword>
<dbReference type="InterPro" id="IPR028564">
    <property type="entry name" value="MT_TRM10-typ"/>
</dbReference>
<evidence type="ECO:0000313" key="10">
    <source>
        <dbReference type="Proteomes" id="UP000595140"/>
    </source>
</evidence>
<evidence type="ECO:0000256" key="4">
    <source>
        <dbReference type="ARBA" id="ARBA00022691"/>
    </source>
</evidence>
<keyword evidence="3" id="KW-0808">Transferase</keyword>
<feature type="compositionally biased region" description="Acidic residues" evidence="7">
    <location>
        <begin position="730"/>
        <end position="745"/>
    </location>
</feature>
<keyword evidence="10" id="KW-1185">Reference proteome</keyword>
<dbReference type="EMBL" id="OOIL02001788">
    <property type="protein sequence ID" value="VFQ78224.1"/>
    <property type="molecule type" value="Genomic_DNA"/>
</dbReference>
<feature type="coiled-coil region" evidence="6">
    <location>
        <begin position="462"/>
        <end position="544"/>
    </location>
</feature>
<protein>
    <recommendedName>
        <fullName evidence="1">tRNA (guanine(9)-N(1))-methyltransferase</fullName>
        <ecNumber evidence="1">2.1.1.221</ecNumber>
    </recommendedName>
</protein>
<evidence type="ECO:0000256" key="3">
    <source>
        <dbReference type="ARBA" id="ARBA00022679"/>
    </source>
</evidence>
<dbReference type="GO" id="GO:0005634">
    <property type="term" value="C:nucleus"/>
    <property type="evidence" value="ECO:0007669"/>
    <property type="project" value="TreeGrafter"/>
</dbReference>
<reference evidence="9 10" key="1">
    <citation type="submission" date="2018-04" db="EMBL/GenBank/DDBJ databases">
        <authorList>
            <person name="Vogel A."/>
        </authorList>
    </citation>
    <scope>NUCLEOTIDE SEQUENCE [LARGE SCALE GENOMIC DNA]</scope>
</reference>
<comment type="catalytic activity">
    <reaction evidence="5">
        <text>guanosine(9) in tRNA + S-adenosyl-L-methionine = N(1)-methylguanosine(9) in tRNA + S-adenosyl-L-homocysteine + H(+)</text>
        <dbReference type="Rhea" id="RHEA:43156"/>
        <dbReference type="Rhea" id="RHEA-COMP:10367"/>
        <dbReference type="Rhea" id="RHEA-COMP:10368"/>
        <dbReference type="ChEBI" id="CHEBI:15378"/>
        <dbReference type="ChEBI" id="CHEBI:57856"/>
        <dbReference type="ChEBI" id="CHEBI:59789"/>
        <dbReference type="ChEBI" id="CHEBI:73542"/>
        <dbReference type="ChEBI" id="CHEBI:74269"/>
        <dbReference type="EC" id="2.1.1.221"/>
    </reaction>
</comment>
<dbReference type="GO" id="GO:0052905">
    <property type="term" value="F:tRNA (guanosine(9)-N1)-methyltransferase activity"/>
    <property type="evidence" value="ECO:0007669"/>
    <property type="project" value="UniProtKB-EC"/>
</dbReference>
<dbReference type="GO" id="GO:0000049">
    <property type="term" value="F:tRNA binding"/>
    <property type="evidence" value="ECO:0007669"/>
    <property type="project" value="TreeGrafter"/>
</dbReference>
<dbReference type="InterPro" id="IPR007356">
    <property type="entry name" value="tRNA_m1G_MeTrfase_euk"/>
</dbReference>
<dbReference type="EC" id="2.1.1.221" evidence="1"/>
<dbReference type="PROSITE" id="PS51675">
    <property type="entry name" value="SAM_MT_TRM10"/>
    <property type="match status" value="1"/>
</dbReference>
<evidence type="ECO:0000313" key="9">
    <source>
        <dbReference type="EMBL" id="VFQ78224.1"/>
    </source>
</evidence>
<dbReference type="PANTHER" id="PTHR13563:SF13">
    <property type="entry name" value="TRNA METHYLTRANSFERASE 10 HOMOLOG A"/>
    <property type="match status" value="1"/>
</dbReference>
<keyword evidence="4" id="KW-0949">S-adenosyl-L-methionine</keyword>
<dbReference type="Gene3D" id="3.40.1280.30">
    <property type="match status" value="1"/>
</dbReference>
<dbReference type="PANTHER" id="PTHR13563">
    <property type="entry name" value="TRNA (GUANINE-9-) METHYLTRANSFERASE"/>
    <property type="match status" value="1"/>
</dbReference>
<dbReference type="AlphaFoldDB" id="A0A484LPL7"/>
<evidence type="ECO:0000256" key="1">
    <source>
        <dbReference type="ARBA" id="ARBA00012797"/>
    </source>
</evidence>
<evidence type="ECO:0000256" key="5">
    <source>
        <dbReference type="ARBA" id="ARBA00048434"/>
    </source>
</evidence>
<accession>A0A484LPL7</accession>
<dbReference type="GO" id="GO:0002939">
    <property type="term" value="P:tRNA N1-guanine methylation"/>
    <property type="evidence" value="ECO:0007669"/>
    <property type="project" value="TreeGrafter"/>
</dbReference>
<dbReference type="GO" id="GO:0007034">
    <property type="term" value="P:vacuolar transport"/>
    <property type="evidence" value="ECO:0007669"/>
    <property type="project" value="InterPro"/>
</dbReference>